<organism evidence="2 3">
    <name type="scientific">Sphingopyxis granuli</name>
    <dbReference type="NCBI Taxonomy" id="267128"/>
    <lineage>
        <taxon>Bacteria</taxon>
        <taxon>Pseudomonadati</taxon>
        <taxon>Pseudomonadota</taxon>
        <taxon>Alphaproteobacteria</taxon>
        <taxon>Sphingomonadales</taxon>
        <taxon>Sphingomonadaceae</taxon>
        <taxon>Sphingopyxis</taxon>
    </lineage>
</organism>
<evidence type="ECO:0000313" key="3">
    <source>
        <dbReference type="Proteomes" id="UP000058599"/>
    </source>
</evidence>
<reference evidence="2 3" key="1">
    <citation type="journal article" date="2016" name="BMC Genomics">
        <title>Genomic analysis of the nitrate-respiring Sphingopyxis granuli (formerly Sphingomonas macrogoltabida) strain TFA.</title>
        <authorList>
            <person name="Garcia-Romero I."/>
            <person name="Perez-Pulido A.J."/>
            <person name="Gonzalez-Flores Y.E."/>
            <person name="Reyes-Ramirez F."/>
            <person name="Santero E."/>
            <person name="Floriano B."/>
        </authorList>
    </citation>
    <scope>NUCLEOTIDE SEQUENCE [LARGE SCALE GENOMIC DNA]</scope>
    <source>
        <strain evidence="2 3">TFA</strain>
    </source>
</reference>
<protein>
    <recommendedName>
        <fullName evidence="4">Peptide ABC transporter permease</fullName>
    </recommendedName>
</protein>
<gene>
    <name evidence="2" type="ORF">SGRAN_2196</name>
</gene>
<dbReference type="EMBL" id="CP012199">
    <property type="protein sequence ID" value="AMG74564.1"/>
    <property type="molecule type" value="Genomic_DNA"/>
</dbReference>
<accession>A0AA86GKG0</accession>
<evidence type="ECO:0008006" key="4">
    <source>
        <dbReference type="Google" id="ProtNLM"/>
    </source>
</evidence>
<sequence>MAHPTEPLHRARDVRGGEIILRTRRRRLIFAAGLAAFVLFALVAAILAPH</sequence>
<dbReference type="KEGG" id="sgi:SGRAN_2196"/>
<keyword evidence="3" id="KW-1185">Reference proteome</keyword>
<feature type="transmembrane region" description="Helical" evidence="1">
    <location>
        <begin position="28"/>
        <end position="48"/>
    </location>
</feature>
<keyword evidence="1" id="KW-0812">Transmembrane</keyword>
<evidence type="ECO:0000313" key="2">
    <source>
        <dbReference type="EMBL" id="AMG74564.1"/>
    </source>
</evidence>
<proteinExistence type="predicted"/>
<keyword evidence="1" id="KW-0472">Membrane</keyword>
<dbReference type="Proteomes" id="UP000058599">
    <property type="component" value="Chromosome"/>
</dbReference>
<evidence type="ECO:0000256" key="1">
    <source>
        <dbReference type="SAM" id="Phobius"/>
    </source>
</evidence>
<dbReference type="AlphaFoldDB" id="A0AA86GKG0"/>
<keyword evidence="1" id="KW-1133">Transmembrane helix</keyword>
<name>A0AA86GKG0_9SPHN</name>
<dbReference type="RefSeq" id="WP_172709640.1">
    <property type="nucleotide sequence ID" value="NZ_CP012199.1"/>
</dbReference>